<protein>
    <submittedName>
        <fullName evidence="2">Putative addiction module component (TIGR02574 family)</fullName>
    </submittedName>
</protein>
<organism evidence="2 3">
    <name type="scientific">Prosthecobacter fusiformis</name>
    <dbReference type="NCBI Taxonomy" id="48464"/>
    <lineage>
        <taxon>Bacteria</taxon>
        <taxon>Pseudomonadati</taxon>
        <taxon>Verrucomicrobiota</taxon>
        <taxon>Verrucomicrobiia</taxon>
        <taxon>Verrucomicrobiales</taxon>
        <taxon>Verrucomicrobiaceae</taxon>
        <taxon>Prosthecobacter</taxon>
    </lineage>
</organism>
<accession>A0A4R7RJF5</accession>
<name>A0A4R7RJF5_9BACT</name>
<evidence type="ECO:0000313" key="3">
    <source>
        <dbReference type="Proteomes" id="UP000295662"/>
    </source>
</evidence>
<feature type="region of interest" description="Disordered" evidence="1">
    <location>
        <begin position="1"/>
        <end position="24"/>
    </location>
</feature>
<gene>
    <name evidence="2" type="ORF">EI77_04323</name>
</gene>
<evidence type="ECO:0000313" key="2">
    <source>
        <dbReference type="EMBL" id="TDU64139.1"/>
    </source>
</evidence>
<dbReference type="EMBL" id="SOCA01000012">
    <property type="protein sequence ID" value="TDU64139.1"/>
    <property type="molecule type" value="Genomic_DNA"/>
</dbReference>
<dbReference type="Pfam" id="PF09720">
    <property type="entry name" value="Unstab_antitox"/>
    <property type="match status" value="1"/>
</dbReference>
<dbReference type="AlphaFoldDB" id="A0A4R7RJF5"/>
<proteinExistence type="predicted"/>
<reference evidence="2 3" key="1">
    <citation type="submission" date="2019-03" db="EMBL/GenBank/DDBJ databases">
        <title>Genomic Encyclopedia of Archaeal and Bacterial Type Strains, Phase II (KMG-II): from individual species to whole genera.</title>
        <authorList>
            <person name="Goeker M."/>
        </authorList>
    </citation>
    <scope>NUCLEOTIDE SEQUENCE [LARGE SCALE GENOMIC DNA]</scope>
    <source>
        <strain evidence="2 3">ATCC 25309</strain>
    </source>
</reference>
<dbReference type="NCBIfam" id="TIGR02574">
    <property type="entry name" value="stabl_TIGR02574"/>
    <property type="match status" value="1"/>
</dbReference>
<dbReference type="OrthoDB" id="283972at2"/>
<dbReference type="Proteomes" id="UP000295662">
    <property type="component" value="Unassembled WGS sequence"/>
</dbReference>
<comment type="caution">
    <text evidence="2">The sequence shown here is derived from an EMBL/GenBank/DDBJ whole genome shotgun (WGS) entry which is preliminary data.</text>
</comment>
<keyword evidence="3" id="KW-1185">Reference proteome</keyword>
<sequence>MHQNARSRAGVPTVLDGADGDATEDSTNLLPCIKVMGMTASFDTVLEYALQLPAEDRSRIASRLIESVDEADDVEMSPAWKAEIESRMESIREGTATLIPHDEVMAEVHRKLAAQRAGRSA</sequence>
<dbReference type="InterPro" id="IPR013406">
    <property type="entry name" value="CHP02574_addiction_mod"/>
</dbReference>
<evidence type="ECO:0000256" key="1">
    <source>
        <dbReference type="SAM" id="MobiDB-lite"/>
    </source>
</evidence>